<evidence type="ECO:0000313" key="3">
    <source>
        <dbReference type="EMBL" id="OGY41119.1"/>
    </source>
</evidence>
<name>A0A1G1XM59_9BACT</name>
<dbReference type="Proteomes" id="UP000176260">
    <property type="component" value="Unassembled WGS sequence"/>
</dbReference>
<dbReference type="AlphaFoldDB" id="A0A1G1XM59"/>
<dbReference type="InterPro" id="IPR052715">
    <property type="entry name" value="RAYT_transposase"/>
</dbReference>
<evidence type="ECO:0000256" key="1">
    <source>
        <dbReference type="SAM" id="Coils"/>
    </source>
</evidence>
<evidence type="ECO:0000259" key="2">
    <source>
        <dbReference type="SMART" id="SM01321"/>
    </source>
</evidence>
<dbReference type="Gene3D" id="3.30.70.1290">
    <property type="entry name" value="Transposase IS200-like"/>
    <property type="match status" value="1"/>
</dbReference>
<dbReference type="InterPro" id="IPR036515">
    <property type="entry name" value="Transposase_17_sf"/>
</dbReference>
<dbReference type="SMART" id="SM01321">
    <property type="entry name" value="Y1_Tnp"/>
    <property type="match status" value="1"/>
</dbReference>
<evidence type="ECO:0000313" key="4">
    <source>
        <dbReference type="Proteomes" id="UP000176260"/>
    </source>
</evidence>
<dbReference type="GO" id="GO:0006313">
    <property type="term" value="P:DNA transposition"/>
    <property type="evidence" value="ECO:0007669"/>
    <property type="project" value="InterPro"/>
</dbReference>
<keyword evidence="1" id="KW-0175">Coiled coil</keyword>
<organism evidence="3 4">
    <name type="scientific">Candidatus Buchananbacteria bacterium RBG_13_39_9</name>
    <dbReference type="NCBI Taxonomy" id="1797531"/>
    <lineage>
        <taxon>Bacteria</taxon>
        <taxon>Candidatus Buchananiibacteriota</taxon>
    </lineage>
</organism>
<feature type="domain" description="Transposase IS200-like" evidence="2">
    <location>
        <begin position="12"/>
        <end position="176"/>
    </location>
</feature>
<feature type="coiled-coil region" evidence="1">
    <location>
        <begin position="107"/>
        <end position="134"/>
    </location>
</feature>
<proteinExistence type="predicted"/>
<dbReference type="PANTHER" id="PTHR36966:SF1">
    <property type="entry name" value="REP-ASSOCIATED TYROSINE TRANSPOSASE"/>
    <property type="match status" value="1"/>
</dbReference>
<dbReference type="GO" id="GO:0004803">
    <property type="term" value="F:transposase activity"/>
    <property type="evidence" value="ECO:0007669"/>
    <property type="project" value="InterPro"/>
</dbReference>
<dbReference type="Pfam" id="PF01797">
    <property type="entry name" value="Y1_Tnp"/>
    <property type="match status" value="1"/>
</dbReference>
<accession>A0A1G1XM59</accession>
<comment type="caution">
    <text evidence="3">The sequence shown here is derived from an EMBL/GenBank/DDBJ whole genome shotgun (WGS) entry which is preliminary data.</text>
</comment>
<dbReference type="SUPFAM" id="SSF143422">
    <property type="entry name" value="Transposase IS200-like"/>
    <property type="match status" value="1"/>
</dbReference>
<sequence length="202" mass="24684">MLHKPPQKRIYFEGATYFVTCTTHNWVEYFKEPIFCDLFVEILKLAKKIKGFDLYAFVVLLDHFHIMFCPHKAENLPKVMQYIKRHFSRNANFILGYENEEAIGQSLLRLREKYAHLKNEIDHLNNRIFDLRSQFLAKYDANQTQFYKFKWLKSYRDHYIRNSQDFEEHLKYIYNNPMKHKLPDAENYKYIYTNYPDLISEI</sequence>
<reference evidence="3 4" key="1">
    <citation type="journal article" date="2016" name="Nat. Commun.">
        <title>Thousands of microbial genomes shed light on interconnected biogeochemical processes in an aquifer system.</title>
        <authorList>
            <person name="Anantharaman K."/>
            <person name="Brown C.T."/>
            <person name="Hug L.A."/>
            <person name="Sharon I."/>
            <person name="Castelle C.J."/>
            <person name="Probst A.J."/>
            <person name="Thomas B.C."/>
            <person name="Singh A."/>
            <person name="Wilkins M.J."/>
            <person name="Karaoz U."/>
            <person name="Brodie E.L."/>
            <person name="Williams K.H."/>
            <person name="Hubbard S.S."/>
            <person name="Banfield J.F."/>
        </authorList>
    </citation>
    <scope>NUCLEOTIDE SEQUENCE [LARGE SCALE GENOMIC DNA]</scope>
</reference>
<dbReference type="EMBL" id="MHIA01000033">
    <property type="protein sequence ID" value="OGY41119.1"/>
    <property type="molecule type" value="Genomic_DNA"/>
</dbReference>
<dbReference type="PANTHER" id="PTHR36966">
    <property type="entry name" value="REP-ASSOCIATED TYROSINE TRANSPOSASE"/>
    <property type="match status" value="1"/>
</dbReference>
<dbReference type="GO" id="GO:0043565">
    <property type="term" value="F:sequence-specific DNA binding"/>
    <property type="evidence" value="ECO:0007669"/>
    <property type="project" value="TreeGrafter"/>
</dbReference>
<dbReference type="InterPro" id="IPR002686">
    <property type="entry name" value="Transposase_17"/>
</dbReference>
<gene>
    <name evidence="3" type="ORF">A2Y67_00720</name>
</gene>
<protein>
    <recommendedName>
        <fullName evidence="2">Transposase IS200-like domain-containing protein</fullName>
    </recommendedName>
</protein>